<dbReference type="AlphaFoldDB" id="A0A024V268"/>
<evidence type="ECO:0000313" key="10">
    <source>
        <dbReference type="Proteomes" id="UP000030690"/>
    </source>
</evidence>
<evidence type="ECO:0000256" key="8">
    <source>
        <dbReference type="SAM" id="Phobius"/>
    </source>
</evidence>
<dbReference type="PIRSF" id="PIRSF010045">
    <property type="entry name" value="DUF850_TM_euk"/>
    <property type="match status" value="1"/>
</dbReference>
<dbReference type="Proteomes" id="UP000030690">
    <property type="component" value="Unassembled WGS sequence"/>
</dbReference>
<reference evidence="9 10" key="1">
    <citation type="submission" date="2013-02" db="EMBL/GenBank/DDBJ databases">
        <title>The Genome Annotation of Plasmodium falciparum Vietnam Oak-Knoll (FVO).</title>
        <authorList>
            <consortium name="The Broad Institute Genome Sequencing Platform"/>
            <consortium name="The Broad Institute Genome Sequencing Center for Infectious Disease"/>
            <person name="Neafsey D."/>
            <person name="Hoffman S."/>
            <person name="Volkman S."/>
            <person name="Rosenthal P."/>
            <person name="Walker B."/>
            <person name="Young S.K."/>
            <person name="Zeng Q."/>
            <person name="Gargeya S."/>
            <person name="Fitzgerald M."/>
            <person name="Haas B."/>
            <person name="Abouelleil A."/>
            <person name="Allen A.W."/>
            <person name="Alvarado L."/>
            <person name="Arachchi H.M."/>
            <person name="Berlin A.M."/>
            <person name="Chapman S.B."/>
            <person name="Gainer-Dewar J."/>
            <person name="Goldberg J."/>
            <person name="Griggs A."/>
            <person name="Gujja S."/>
            <person name="Hansen M."/>
            <person name="Howarth C."/>
            <person name="Imamovic A."/>
            <person name="Ireland A."/>
            <person name="Larimer J."/>
            <person name="McCowan C."/>
            <person name="Murphy C."/>
            <person name="Pearson M."/>
            <person name="Poon T.W."/>
            <person name="Priest M."/>
            <person name="Roberts A."/>
            <person name="Saif S."/>
            <person name="Shea T."/>
            <person name="Sisk P."/>
            <person name="Sykes S."/>
            <person name="Wortman J."/>
            <person name="Nusbaum C."/>
            <person name="Birren B."/>
        </authorList>
    </citation>
    <scope>NUCLEOTIDE SEQUENCE [LARGE SCALE GENOMIC DNA]</scope>
    <source>
        <strain evidence="10">Vietnam Oak-Knoll (FVO)</strain>
    </source>
</reference>
<gene>
    <name evidence="9" type="ORF">PFFVO_04497</name>
</gene>
<name>A0A024V268_PLAFA</name>
<dbReference type="InterPro" id="IPR008568">
    <property type="entry name" value="EMC3"/>
</dbReference>
<protein>
    <recommendedName>
        <fullName evidence="3 7">ER membrane protein complex subunit 3</fullName>
    </recommendedName>
</protein>
<accession>A0A024V268</accession>
<evidence type="ECO:0000256" key="6">
    <source>
        <dbReference type="ARBA" id="ARBA00023136"/>
    </source>
</evidence>
<organism evidence="9 10">
    <name type="scientific">Plasmodium falciparum Vietnam Oak-Knoll</name>
    <name type="common">FVO</name>
    <dbReference type="NCBI Taxonomy" id="1036723"/>
    <lineage>
        <taxon>Eukaryota</taxon>
        <taxon>Sar</taxon>
        <taxon>Alveolata</taxon>
        <taxon>Apicomplexa</taxon>
        <taxon>Aconoidasida</taxon>
        <taxon>Haemosporida</taxon>
        <taxon>Plasmodiidae</taxon>
        <taxon>Plasmodium</taxon>
        <taxon>Plasmodium (Laverania)</taxon>
    </lineage>
</organism>
<comment type="subcellular location">
    <subcellularLocation>
        <location evidence="1">Membrane</location>
        <topology evidence="1">Multi-pass membrane protein</topology>
    </subcellularLocation>
</comment>
<reference evidence="9 10" key="2">
    <citation type="submission" date="2013-02" db="EMBL/GenBank/DDBJ databases">
        <title>The Genome Sequence of Plasmodium falciparum Vietnam Oak-Knoll (FVO).</title>
        <authorList>
            <consortium name="The Broad Institute Genome Sequencing Platform"/>
            <consortium name="The Broad Institute Genome Sequencing Center for Infectious Disease"/>
            <person name="Neafsey D."/>
            <person name="Cheeseman I."/>
            <person name="Volkman S."/>
            <person name="Adams J."/>
            <person name="Walker B."/>
            <person name="Young S.K."/>
            <person name="Zeng Q."/>
            <person name="Gargeya S."/>
            <person name="Fitzgerald M."/>
            <person name="Haas B."/>
            <person name="Abouelleil A."/>
            <person name="Alvarado L."/>
            <person name="Arachchi H.M."/>
            <person name="Berlin A.M."/>
            <person name="Chapman S.B."/>
            <person name="Dewar J."/>
            <person name="Goldberg J."/>
            <person name="Griggs A."/>
            <person name="Gujja S."/>
            <person name="Hansen M."/>
            <person name="Howarth C."/>
            <person name="Imamovic A."/>
            <person name="Larimer J."/>
            <person name="McCowan C."/>
            <person name="Murphy C."/>
            <person name="Neiman D."/>
            <person name="Pearson M."/>
            <person name="Priest M."/>
            <person name="Roberts A."/>
            <person name="Saif S."/>
            <person name="Shea T."/>
            <person name="Sisk P."/>
            <person name="Sykes S."/>
            <person name="Wortman J."/>
            <person name="Nusbaum C."/>
            <person name="Birren B."/>
        </authorList>
    </citation>
    <scope>NUCLEOTIDE SEQUENCE [LARGE SCALE GENOMIC DNA]</scope>
    <source>
        <strain evidence="10">Vietnam Oak-Knoll (FVO)</strain>
    </source>
</reference>
<dbReference type="InterPro" id="IPR002809">
    <property type="entry name" value="EMC3/TMCO1"/>
</dbReference>
<evidence type="ECO:0000256" key="7">
    <source>
        <dbReference type="PIRNR" id="PIRNR010045"/>
    </source>
</evidence>
<keyword evidence="4 8" id="KW-0812">Transmembrane</keyword>
<feature type="transmembrane region" description="Helical" evidence="8">
    <location>
        <begin position="171"/>
        <end position="193"/>
    </location>
</feature>
<evidence type="ECO:0000256" key="4">
    <source>
        <dbReference type="ARBA" id="ARBA00022692"/>
    </source>
</evidence>
<dbReference type="SMART" id="SM01415">
    <property type="entry name" value="DUF106"/>
    <property type="match status" value="1"/>
</dbReference>
<evidence type="ECO:0000256" key="2">
    <source>
        <dbReference type="ARBA" id="ARBA00005376"/>
    </source>
</evidence>
<comment type="similarity">
    <text evidence="2 7">Belongs to the EMC3 family.</text>
</comment>
<feature type="transmembrane region" description="Helical" evidence="8">
    <location>
        <begin position="12"/>
        <end position="32"/>
    </location>
</feature>
<dbReference type="GO" id="GO:0072546">
    <property type="term" value="C:EMC complex"/>
    <property type="evidence" value="ECO:0007669"/>
    <property type="project" value="TreeGrafter"/>
</dbReference>
<evidence type="ECO:0000256" key="3">
    <source>
        <dbReference type="ARBA" id="ARBA00020822"/>
    </source>
</evidence>
<feature type="transmembrane region" description="Helical" evidence="8">
    <location>
        <begin position="117"/>
        <end position="138"/>
    </location>
</feature>
<evidence type="ECO:0000313" key="9">
    <source>
        <dbReference type="EMBL" id="ETW16637.1"/>
    </source>
</evidence>
<dbReference type="PANTHER" id="PTHR13116">
    <property type="entry name" value="ER MEMBRANE PROTEIN COMPLEX SUBUNIT 3"/>
    <property type="match status" value="1"/>
</dbReference>
<proteinExistence type="inferred from homology"/>
<sequence length="259" mass="29906">MDALILDEQIRIYALLPIFVIVVLVCIIKSNLAQMIHPGPKTDMEKLSQNNYLSRFDLLKSNNGLLSPLAFISRKLFYNKPEVGYFNDLPEQANPFDALLKQDPSDLFGMMKNQIPFLVLQLGLGFLINLFFSGYLVAKIPFPLTYKFKSTLQMGMDIELLDMKFVSSLSWYVYFLVMFGSSGLISIIDYFVLQDKDRSQNNAMDNLMATHNPLAKPPGNMNNIPDLRKFFNKKKEELDNVKYEFLLENIECELLQKWE</sequence>
<dbReference type="EMBL" id="KI925141">
    <property type="protein sequence ID" value="ETW16637.1"/>
    <property type="molecule type" value="Genomic_DNA"/>
</dbReference>
<keyword evidence="6 8" id="KW-0472">Membrane</keyword>
<dbReference type="OrthoDB" id="6745403at2759"/>
<evidence type="ECO:0000256" key="5">
    <source>
        <dbReference type="ARBA" id="ARBA00022989"/>
    </source>
</evidence>
<dbReference type="PANTHER" id="PTHR13116:SF5">
    <property type="entry name" value="ER MEMBRANE PROTEIN COMPLEX SUBUNIT 3"/>
    <property type="match status" value="1"/>
</dbReference>
<keyword evidence="5 8" id="KW-1133">Transmembrane helix</keyword>
<dbReference type="GO" id="GO:0034975">
    <property type="term" value="P:protein folding in endoplasmic reticulum"/>
    <property type="evidence" value="ECO:0007669"/>
    <property type="project" value="TreeGrafter"/>
</dbReference>
<dbReference type="Pfam" id="PF01956">
    <property type="entry name" value="EMC3_TMCO1"/>
    <property type="match status" value="1"/>
</dbReference>
<evidence type="ECO:0000256" key="1">
    <source>
        <dbReference type="ARBA" id="ARBA00004141"/>
    </source>
</evidence>